<gene>
    <name evidence="10" type="primary">LOC106178925</name>
</gene>
<evidence type="ECO:0000256" key="1">
    <source>
        <dbReference type="ARBA" id="ARBA00004123"/>
    </source>
</evidence>
<dbReference type="InParanoid" id="A0A2R2MSD2"/>
<dbReference type="PANTHER" id="PTHR31740">
    <property type="entry name" value="CENTROMERE PROTEIN L"/>
    <property type="match status" value="1"/>
</dbReference>
<keyword evidence="6" id="KW-0539">Nucleus</keyword>
<feature type="compositionally biased region" description="Polar residues" evidence="8">
    <location>
        <begin position="35"/>
        <end position="51"/>
    </location>
</feature>
<evidence type="ECO:0000256" key="8">
    <source>
        <dbReference type="SAM" id="MobiDB-lite"/>
    </source>
</evidence>
<proteinExistence type="inferred from homology"/>
<sequence length="384" mass="42626">MSEVIVLNGSYFFPPHIMQVLCNAKHHLTTDKIMSSTASDTPGVTPQSQIITSGRGSRTGGSLAGHSVRSRRKHTPYMKSATSRRLAGVKPQDDQEEPPDFEGLLKKTWRLYKMTPMYNFSYDNRTLRRHSAVLSAFVEAESLKGAVVSEGEVAGKAVISVYRGLRTNESDSEAIQILVKSKPSTGQGEAKVAVTAVLFGAGVNEDIQRRLPSSFTWLPLMMVKGPVGITSSVQSWLQSNFDCHITPMEFTSTDLSWMVAMWAGVETDIGHKPVELLYRVPQVEGLSSITYTINAGDCKALWDSVHTEERDEFTVEEVEVFTKALESHFYAHFNIFLGHMHLSRAGTGIGLVSMDGKVKLFQNDHVLRMLSHFTQLATEQLDLR</sequence>
<name>A0A2R2MSD2_LINAN</name>
<feature type="region of interest" description="Disordered" evidence="8">
    <location>
        <begin position="35"/>
        <end position="100"/>
    </location>
</feature>
<dbReference type="OrthoDB" id="8864979at2759"/>
<evidence type="ECO:0000313" key="10">
    <source>
        <dbReference type="RefSeq" id="XP_023933159.1"/>
    </source>
</evidence>
<evidence type="ECO:0000256" key="6">
    <source>
        <dbReference type="ARBA" id="ARBA00023242"/>
    </source>
</evidence>
<evidence type="ECO:0000256" key="2">
    <source>
        <dbReference type="ARBA" id="ARBA00004584"/>
    </source>
</evidence>
<comment type="subcellular location">
    <subcellularLocation>
        <location evidence="2">Chromosome</location>
        <location evidence="2">Centromere</location>
    </subcellularLocation>
    <subcellularLocation>
        <location evidence="1">Nucleus</location>
    </subcellularLocation>
</comment>
<dbReference type="Pfam" id="PF13092">
    <property type="entry name" value="CENP-L"/>
    <property type="match status" value="1"/>
</dbReference>
<evidence type="ECO:0000256" key="5">
    <source>
        <dbReference type="ARBA" id="ARBA00022454"/>
    </source>
</evidence>
<protein>
    <recommendedName>
        <fullName evidence="4">Centromere protein L</fullName>
    </recommendedName>
</protein>
<dbReference type="Proteomes" id="UP000085678">
    <property type="component" value="Unplaced"/>
</dbReference>
<dbReference type="OMA" id="THITWEI"/>
<dbReference type="GO" id="GO:0000775">
    <property type="term" value="C:chromosome, centromeric region"/>
    <property type="evidence" value="ECO:0007669"/>
    <property type="project" value="UniProtKB-SubCell"/>
</dbReference>
<dbReference type="GeneID" id="106178925"/>
<evidence type="ECO:0000256" key="7">
    <source>
        <dbReference type="ARBA" id="ARBA00023328"/>
    </source>
</evidence>
<evidence type="ECO:0000256" key="3">
    <source>
        <dbReference type="ARBA" id="ARBA00011060"/>
    </source>
</evidence>
<dbReference type="GO" id="GO:0005634">
    <property type="term" value="C:nucleus"/>
    <property type="evidence" value="ECO:0007669"/>
    <property type="project" value="UniProtKB-SubCell"/>
</dbReference>
<keyword evidence="7" id="KW-0137">Centromere</keyword>
<organism evidence="9 10">
    <name type="scientific">Lingula anatina</name>
    <name type="common">Brachiopod</name>
    <name type="synonym">Lingula unguis</name>
    <dbReference type="NCBI Taxonomy" id="7574"/>
    <lineage>
        <taxon>Eukaryota</taxon>
        <taxon>Metazoa</taxon>
        <taxon>Spiralia</taxon>
        <taxon>Lophotrochozoa</taxon>
        <taxon>Brachiopoda</taxon>
        <taxon>Linguliformea</taxon>
        <taxon>Lingulata</taxon>
        <taxon>Lingulida</taxon>
        <taxon>Linguloidea</taxon>
        <taxon>Lingulidae</taxon>
        <taxon>Lingula</taxon>
    </lineage>
</organism>
<dbReference type="RefSeq" id="XP_023933159.1">
    <property type="nucleotide sequence ID" value="XM_024077391.1"/>
</dbReference>
<reference evidence="10" key="1">
    <citation type="submission" date="2025-08" db="UniProtKB">
        <authorList>
            <consortium name="RefSeq"/>
        </authorList>
    </citation>
    <scope>IDENTIFICATION</scope>
    <source>
        <tissue evidence="10">Gonads</tissue>
    </source>
</reference>
<accession>A0A2R2MSD2</accession>
<keyword evidence="9" id="KW-1185">Reference proteome</keyword>
<comment type="similarity">
    <text evidence="3">Belongs to the CENP-L/IML3 family.</text>
</comment>
<dbReference type="AlphaFoldDB" id="A0A2R2MSD2"/>
<evidence type="ECO:0000313" key="9">
    <source>
        <dbReference type="Proteomes" id="UP000085678"/>
    </source>
</evidence>
<keyword evidence="5" id="KW-0158">Chromosome</keyword>
<dbReference type="InterPro" id="IPR025204">
    <property type="entry name" value="CENP-L"/>
</dbReference>
<dbReference type="PANTHER" id="PTHR31740:SF2">
    <property type="entry name" value="CENTROMERE PROTEIN L"/>
    <property type="match status" value="1"/>
</dbReference>
<evidence type="ECO:0000256" key="4">
    <source>
        <dbReference type="ARBA" id="ARBA00016380"/>
    </source>
</evidence>